<dbReference type="Gene3D" id="1.10.10.60">
    <property type="entry name" value="Homeodomain-like"/>
    <property type="match status" value="1"/>
</dbReference>
<feature type="DNA-binding region" description="Homeobox" evidence="5">
    <location>
        <begin position="171"/>
        <end position="219"/>
    </location>
</feature>
<feature type="domain" description="Homeobox" evidence="8">
    <location>
        <begin position="169"/>
        <end position="218"/>
    </location>
</feature>
<dbReference type="PROSITE" id="PS50071">
    <property type="entry name" value="HOMEOBOX_2"/>
    <property type="match status" value="1"/>
</dbReference>
<gene>
    <name evidence="9" type="ORF">PCL_00502</name>
</gene>
<comment type="subcellular location">
    <subcellularLocation>
        <location evidence="1 5 6">Nucleus</location>
    </subcellularLocation>
</comment>
<feature type="compositionally biased region" description="Polar residues" evidence="7">
    <location>
        <begin position="20"/>
        <end position="30"/>
    </location>
</feature>
<dbReference type="EMBL" id="LCWV01000011">
    <property type="protein sequence ID" value="PWI69590.1"/>
    <property type="molecule type" value="Genomic_DNA"/>
</dbReference>
<feature type="compositionally biased region" description="Low complexity" evidence="7">
    <location>
        <begin position="432"/>
        <end position="468"/>
    </location>
</feature>
<protein>
    <submittedName>
        <fullName evidence="9">Homeobox domain-containing protein</fullName>
    </submittedName>
</protein>
<feature type="compositionally biased region" description="Acidic residues" evidence="7">
    <location>
        <begin position="136"/>
        <end position="150"/>
    </location>
</feature>
<evidence type="ECO:0000259" key="8">
    <source>
        <dbReference type="PROSITE" id="PS50071"/>
    </source>
</evidence>
<evidence type="ECO:0000256" key="1">
    <source>
        <dbReference type="ARBA" id="ARBA00004123"/>
    </source>
</evidence>
<name>A0A2U3E503_PURLI</name>
<dbReference type="GO" id="GO:0000977">
    <property type="term" value="F:RNA polymerase II transcription regulatory region sequence-specific DNA binding"/>
    <property type="evidence" value="ECO:0007669"/>
    <property type="project" value="TreeGrafter"/>
</dbReference>
<keyword evidence="2 5" id="KW-0238">DNA-binding</keyword>
<dbReference type="InterPro" id="IPR009057">
    <property type="entry name" value="Homeodomain-like_sf"/>
</dbReference>
<dbReference type="InterPro" id="IPR001356">
    <property type="entry name" value="HD"/>
</dbReference>
<dbReference type="InterPro" id="IPR050453">
    <property type="entry name" value="LIM_Homeobox_TF"/>
</dbReference>
<dbReference type="CDD" id="cd00086">
    <property type="entry name" value="homeodomain"/>
    <property type="match status" value="1"/>
</dbReference>
<feature type="compositionally biased region" description="Low complexity" evidence="7">
    <location>
        <begin position="362"/>
        <end position="373"/>
    </location>
</feature>
<dbReference type="GO" id="GO:0005634">
    <property type="term" value="C:nucleus"/>
    <property type="evidence" value="ECO:0007669"/>
    <property type="project" value="UniProtKB-SubCell"/>
</dbReference>
<keyword evidence="4 5" id="KW-0539">Nucleus</keyword>
<evidence type="ECO:0000256" key="3">
    <source>
        <dbReference type="ARBA" id="ARBA00023155"/>
    </source>
</evidence>
<keyword evidence="3 5" id="KW-0371">Homeobox</keyword>
<evidence type="ECO:0000256" key="4">
    <source>
        <dbReference type="ARBA" id="ARBA00023242"/>
    </source>
</evidence>
<dbReference type="AlphaFoldDB" id="A0A2U3E503"/>
<evidence type="ECO:0000256" key="6">
    <source>
        <dbReference type="RuleBase" id="RU000682"/>
    </source>
</evidence>
<accession>A0A2U3E503</accession>
<sequence length="639" mass="68245">MSDRYELPLPVQPEWQSQYSYLPQQETSGLTGPVGGSRRTSLAKDNGVKKASEPPEGHRCTGDLLTPKSVRHSSSGEDQPSFAGKAPEFPRVPPLPTVSQPLKQTGPNNFHTVLAAEAGPAPATSHYGLDSRDSMAVEEADLDEDDDDAAGPDGDGLDRPQTAAERLAARRKMKRFRLTHQQTRFLMSEFAKQPHPDAAHRERLSREIPGLSPRQVQVCRAKIKRLTADDRDRMIRMRAVPDDFDNVQALHSPYGAVHGMGPTSTSPKPLNPSSYGNHMLRPLMVDVRRNDDVYLSPTGLTPSFGGVDIGQPGSGGSADLVSPLSTTSSDRFGPPGHMPVPRLSNPQLGQHGSMEGVGHVGRPNLRLLPLTTRDSIPRSATDSIQSPRTNLSWKSDSVDYSVYPGGPPERQGTYQPGQAGSAPPSAMGGLDSQPYTGGSSMSSSSGPGYLGLGQSAQTQARARASSTSLTIDFGFRDAYRPTAPSSPPYSSRGPSTSQDGPPASSTGYPPAPLSAPLSVSPRRFHGRVGLPEYTDSQLSAPITAPSDFGRSFHGEGSVHPPTPSMKDYFGSGSVGYSQGDARWFASRLSLIDYLHFSLLITVLAGTRSGTWKGNGGWTVVVLGKHDFRTRHSSGIGGVD</sequence>
<feature type="compositionally biased region" description="Polar residues" evidence="7">
    <location>
        <begin position="378"/>
        <end position="395"/>
    </location>
</feature>
<feature type="region of interest" description="Disordered" evidence="7">
    <location>
        <begin position="20"/>
        <end position="160"/>
    </location>
</feature>
<evidence type="ECO:0000256" key="5">
    <source>
        <dbReference type="PROSITE-ProRule" id="PRU00108"/>
    </source>
</evidence>
<dbReference type="Proteomes" id="UP000245956">
    <property type="component" value="Unassembled WGS sequence"/>
</dbReference>
<feature type="region of interest" description="Disordered" evidence="7">
    <location>
        <begin position="309"/>
        <end position="520"/>
    </location>
</feature>
<evidence type="ECO:0000313" key="9">
    <source>
        <dbReference type="EMBL" id="PWI69590.1"/>
    </source>
</evidence>
<proteinExistence type="predicted"/>
<evidence type="ECO:0000256" key="7">
    <source>
        <dbReference type="SAM" id="MobiDB-lite"/>
    </source>
</evidence>
<dbReference type="PANTHER" id="PTHR24208:SF166">
    <property type="entry name" value="LIM HOMEOBOX TRANSCRIPTION FACTOR 1 ALPHA, ISOFORM B"/>
    <property type="match status" value="1"/>
</dbReference>
<dbReference type="SUPFAM" id="SSF46689">
    <property type="entry name" value="Homeodomain-like"/>
    <property type="match status" value="1"/>
</dbReference>
<evidence type="ECO:0000256" key="2">
    <source>
        <dbReference type="ARBA" id="ARBA00023125"/>
    </source>
</evidence>
<feature type="compositionally biased region" description="Polar residues" evidence="7">
    <location>
        <begin position="97"/>
        <end position="111"/>
    </location>
</feature>
<evidence type="ECO:0000313" key="10">
    <source>
        <dbReference type="Proteomes" id="UP000245956"/>
    </source>
</evidence>
<comment type="caution">
    <text evidence="9">The sequence shown here is derived from an EMBL/GenBank/DDBJ whole genome shotgun (WGS) entry which is preliminary data.</text>
</comment>
<feature type="compositionally biased region" description="Basic and acidic residues" evidence="7">
    <location>
        <begin position="46"/>
        <end position="61"/>
    </location>
</feature>
<feature type="compositionally biased region" description="Low complexity" evidence="7">
    <location>
        <begin position="488"/>
        <end position="497"/>
    </location>
</feature>
<organism evidence="9 10">
    <name type="scientific">Purpureocillium lilacinum</name>
    <name type="common">Paecilomyces lilacinus</name>
    <dbReference type="NCBI Taxonomy" id="33203"/>
    <lineage>
        <taxon>Eukaryota</taxon>
        <taxon>Fungi</taxon>
        <taxon>Dikarya</taxon>
        <taxon>Ascomycota</taxon>
        <taxon>Pezizomycotina</taxon>
        <taxon>Sordariomycetes</taxon>
        <taxon>Hypocreomycetidae</taxon>
        <taxon>Hypocreales</taxon>
        <taxon>Ophiocordycipitaceae</taxon>
        <taxon>Purpureocillium</taxon>
    </lineage>
</organism>
<dbReference type="PANTHER" id="PTHR24208">
    <property type="entry name" value="LIM/HOMEOBOX PROTEIN LHX"/>
    <property type="match status" value="1"/>
</dbReference>
<dbReference type="Pfam" id="PF00046">
    <property type="entry name" value="Homeodomain"/>
    <property type="match status" value="1"/>
</dbReference>
<dbReference type="GO" id="GO:0000981">
    <property type="term" value="F:DNA-binding transcription factor activity, RNA polymerase II-specific"/>
    <property type="evidence" value="ECO:0007669"/>
    <property type="project" value="TreeGrafter"/>
</dbReference>
<dbReference type="SMART" id="SM00389">
    <property type="entry name" value="HOX"/>
    <property type="match status" value="1"/>
</dbReference>
<reference evidence="9 10" key="1">
    <citation type="journal article" date="2016" name="Front. Microbiol.">
        <title>Genome and transcriptome sequences reveal the specific parasitism of the nematophagous Purpureocillium lilacinum 36-1.</title>
        <authorList>
            <person name="Xie J."/>
            <person name="Li S."/>
            <person name="Mo C."/>
            <person name="Xiao X."/>
            <person name="Peng D."/>
            <person name="Wang G."/>
            <person name="Xiao Y."/>
        </authorList>
    </citation>
    <scope>NUCLEOTIDE SEQUENCE [LARGE SCALE GENOMIC DNA]</scope>
    <source>
        <strain evidence="9 10">36-1</strain>
    </source>
</reference>